<dbReference type="InterPro" id="IPR013538">
    <property type="entry name" value="ASHA1/2-like_C"/>
</dbReference>
<evidence type="ECO:0000259" key="2">
    <source>
        <dbReference type="Pfam" id="PF08327"/>
    </source>
</evidence>
<dbReference type="InterPro" id="IPR023393">
    <property type="entry name" value="START-like_dom_sf"/>
</dbReference>
<evidence type="ECO:0000256" key="1">
    <source>
        <dbReference type="ARBA" id="ARBA00006817"/>
    </source>
</evidence>
<evidence type="ECO:0000313" key="3">
    <source>
        <dbReference type="EMBL" id="UUP12197.1"/>
    </source>
</evidence>
<evidence type="ECO:0000313" key="4">
    <source>
        <dbReference type="Proteomes" id="UP001316184"/>
    </source>
</evidence>
<proteinExistence type="inferred from homology"/>
<protein>
    <submittedName>
        <fullName evidence="3">SRPBCC domain-containing protein</fullName>
    </submittedName>
</protein>
<dbReference type="SUPFAM" id="SSF55961">
    <property type="entry name" value="Bet v1-like"/>
    <property type="match status" value="1"/>
</dbReference>
<accession>A0ABY5M3Z0</accession>
<feature type="domain" description="Activator of Hsp90 ATPase homologue 1/2-like C-terminal" evidence="2">
    <location>
        <begin position="23"/>
        <end position="160"/>
    </location>
</feature>
<keyword evidence="4" id="KW-1185">Reference proteome</keyword>
<dbReference type="Pfam" id="PF08327">
    <property type="entry name" value="AHSA1"/>
    <property type="match status" value="1"/>
</dbReference>
<name>A0ABY5M3Z0_9ACTN</name>
<dbReference type="EMBL" id="CP102173">
    <property type="protein sequence ID" value="UUP12197.1"/>
    <property type="molecule type" value="Genomic_DNA"/>
</dbReference>
<sequence length="163" mass="17732">MTMQLDIDKDLDALTLIVVATFDHPVEEVWDLYADPRKLERWWGPPTYPATVVEHDLTAGGTVHYYMTSPEGEQHHGRWDVLDVDAPTSFSILDKFADADGNPADGMPEATMRLSIAGTSGGAQMTAVTTYASREALEQVLAMGMEEGLRTSMAQMDGVLAGA</sequence>
<organism evidence="3 4">
    <name type="scientific">Aeromicrobium wangtongii</name>
    <dbReference type="NCBI Taxonomy" id="2969247"/>
    <lineage>
        <taxon>Bacteria</taxon>
        <taxon>Bacillati</taxon>
        <taxon>Actinomycetota</taxon>
        <taxon>Actinomycetes</taxon>
        <taxon>Propionibacteriales</taxon>
        <taxon>Nocardioidaceae</taxon>
        <taxon>Aeromicrobium</taxon>
    </lineage>
</organism>
<comment type="similarity">
    <text evidence="1">Belongs to the AHA1 family.</text>
</comment>
<dbReference type="RefSeq" id="WP_232399682.1">
    <property type="nucleotide sequence ID" value="NZ_CP102173.1"/>
</dbReference>
<dbReference type="CDD" id="cd07814">
    <property type="entry name" value="SRPBCC_CalC_Aha1-like"/>
    <property type="match status" value="1"/>
</dbReference>
<gene>
    <name evidence="3" type="ORF">NQV15_10020</name>
</gene>
<reference evidence="3 4" key="1">
    <citation type="submission" date="2022-08" db="EMBL/GenBank/DDBJ databases">
        <title>novel species in genus Aeromicrobium.</title>
        <authorList>
            <person name="Ye L."/>
        </authorList>
    </citation>
    <scope>NUCLEOTIDE SEQUENCE [LARGE SCALE GENOMIC DNA]</scope>
    <source>
        <strain evidence="4">zg-Y1379</strain>
    </source>
</reference>
<dbReference type="Proteomes" id="UP001316184">
    <property type="component" value="Chromosome"/>
</dbReference>
<dbReference type="Gene3D" id="3.30.530.20">
    <property type="match status" value="1"/>
</dbReference>